<dbReference type="EMBL" id="AP024233">
    <property type="protein sequence ID" value="BCO10717.1"/>
    <property type="molecule type" value="Genomic_DNA"/>
</dbReference>
<protein>
    <recommendedName>
        <fullName evidence="3">Recombination-associated protein RdgC</fullName>
    </recommendedName>
</protein>
<dbReference type="RefSeq" id="WP_267927437.1">
    <property type="nucleotide sequence ID" value="NZ_AP024233.1"/>
</dbReference>
<sequence>MDLVDLIQEKRFLGQEFLAWLWYKSEERGGSVEIPGRGDILVVFEKHMLLEYGEGEASEKVICRGLQTELREARAGLLMGKKPEQARIRLASGDNEFSVTLTAATMEFRNVRLPKTVAASDEGDDPESLEGRILERISLLEELTGLIDELYRMFLEIRVSDLWPAELKNIRDWVNQATA</sequence>
<dbReference type="AlphaFoldDB" id="A0A915U6Y6"/>
<keyword evidence="2" id="KW-1185">Reference proteome</keyword>
<accession>A0A915U6Y6</accession>
<evidence type="ECO:0000313" key="2">
    <source>
        <dbReference type="Proteomes" id="UP001063350"/>
    </source>
</evidence>
<gene>
    <name evidence="1" type="ORF">GF1_30930</name>
</gene>
<name>A0A915U6Y6_9BACT</name>
<reference evidence="1" key="1">
    <citation type="submission" date="2020-12" db="EMBL/GenBank/DDBJ databases">
        <title>Desulfobium dissulfuricans gen. nov., sp. nov., a novel mesophilic, sulfate-reducing bacterium isolated from a deep-sea hydrothermal vent.</title>
        <authorList>
            <person name="Hashimoto Y."/>
            <person name="Tame A."/>
            <person name="Sawayama S."/>
            <person name="Miyazaki J."/>
            <person name="Takai K."/>
            <person name="Nakagawa S."/>
        </authorList>
    </citation>
    <scope>NUCLEOTIDE SEQUENCE</scope>
    <source>
        <strain evidence="1">GF1</strain>
    </source>
</reference>
<dbReference type="KEGG" id="ddu:GF1_30930"/>
<proteinExistence type="predicted"/>
<organism evidence="1 2">
    <name type="scientific">Desulfolithobacter dissulfuricans</name>
    <dbReference type="NCBI Taxonomy" id="2795293"/>
    <lineage>
        <taxon>Bacteria</taxon>
        <taxon>Pseudomonadati</taxon>
        <taxon>Thermodesulfobacteriota</taxon>
        <taxon>Desulfobulbia</taxon>
        <taxon>Desulfobulbales</taxon>
        <taxon>Desulfobulbaceae</taxon>
        <taxon>Desulfolithobacter</taxon>
    </lineage>
</organism>
<evidence type="ECO:0008006" key="3">
    <source>
        <dbReference type="Google" id="ProtNLM"/>
    </source>
</evidence>
<dbReference type="Proteomes" id="UP001063350">
    <property type="component" value="Chromosome"/>
</dbReference>
<evidence type="ECO:0000313" key="1">
    <source>
        <dbReference type="EMBL" id="BCO10717.1"/>
    </source>
</evidence>